<dbReference type="GeneID" id="28736715"/>
<dbReference type="InterPro" id="IPR036890">
    <property type="entry name" value="HATPase_C_sf"/>
</dbReference>
<dbReference type="Gene3D" id="1.10.287.130">
    <property type="match status" value="1"/>
</dbReference>
<comment type="catalytic activity">
    <reaction evidence="1">
        <text>ATP + protein L-histidine = ADP + protein N-phospho-L-histidine.</text>
        <dbReference type="EC" id="2.7.13.3"/>
    </reaction>
</comment>
<protein>
    <recommendedName>
        <fullName evidence="2">histidine kinase</fullName>
        <ecNumber evidence="2">2.7.13.3</ecNumber>
    </recommendedName>
</protein>
<feature type="region of interest" description="Disordered" evidence="7">
    <location>
        <begin position="778"/>
        <end position="803"/>
    </location>
</feature>
<dbReference type="InterPro" id="IPR036097">
    <property type="entry name" value="HisK_dim/P_sf"/>
</dbReference>
<feature type="compositionally biased region" description="Basic and acidic residues" evidence="7">
    <location>
        <begin position="619"/>
        <end position="634"/>
    </location>
</feature>
<keyword evidence="5 10" id="KW-0418">Kinase</keyword>
<evidence type="ECO:0000256" key="6">
    <source>
        <dbReference type="PROSITE-ProRule" id="PRU00169"/>
    </source>
</evidence>
<proteinExistence type="predicted"/>
<dbReference type="RefSeq" id="XP_018006043.1">
    <property type="nucleotide sequence ID" value="XM_018144846.1"/>
</dbReference>
<feature type="modified residue" description="4-aspartylphosphate" evidence="6">
    <location>
        <position position="816"/>
    </location>
</feature>
<evidence type="ECO:0000256" key="3">
    <source>
        <dbReference type="ARBA" id="ARBA00022553"/>
    </source>
</evidence>
<dbReference type="Proteomes" id="UP000038010">
    <property type="component" value="Unassembled WGS sequence"/>
</dbReference>
<dbReference type="SUPFAM" id="SSF47384">
    <property type="entry name" value="Homodimeric domain of signal transducing histidine kinase"/>
    <property type="match status" value="1"/>
</dbReference>
<dbReference type="PRINTS" id="PR00344">
    <property type="entry name" value="BCTRLSENSOR"/>
</dbReference>
<dbReference type="PROSITE" id="PS50110">
    <property type="entry name" value="RESPONSE_REGULATORY"/>
    <property type="match status" value="1"/>
</dbReference>
<dbReference type="GO" id="GO:0005886">
    <property type="term" value="C:plasma membrane"/>
    <property type="evidence" value="ECO:0007669"/>
    <property type="project" value="TreeGrafter"/>
</dbReference>
<sequence>MTTKPLAEVDKPPIARSTLCISSSQPGVTIHAGDPAFGPSIQRLFPAAENDAAEKLMRLKASLKACKTEVFWSKLMDGLTDIADAQFGFVAKRILASDHDVAVEMPPIGEPGACLMGVAWYYNNGEGISGMHNDVQYKAYASPCAHMKHDKVFIIPDRLNEFITNNPNPMPFAAEAYIAVPLFHEGKCFAHFGVLWHQAGLAKKTLSWAFLEMILHSLEDMVIDRLVSGQSFVKKAAQTMTPPESVPAAVIPQEVVNAQQSLKPYAKSLSHELRTPMHGVVGMLDIMHASVQEQVEGSANSKIRGVFQSLRDNIETVQDSAKRAVEAADNVVHAYDMNMQIPDTPLQDTDSPAVAGTAYFDYKPARVIEGNDIQCGTHKRRRSAENSWQFGPPNKIRAVDAPRQISPRTTNSPTRAPFSSPSLLTPDTLPTATVRETPVMTPSSDVEGYPTPGLRQTSIRLLLPVVINDALRVGGRPDSAISEPIDLGERIEVRSRSSNGHTSQKDIEWTVDPQVPESFLVDERDLAKLVYEIFLNAFKFTNEGKVTLHVKLSTSQKYLLINVCDQGDGIPLDFQPRLFRPFSREDSSTTRAREGLGLGLMVARGLARRLGGDVSLTRSELDGPNKGSDFEIRVPLEPGAATSRSGTPVNNTPDPSRSVFRNTASATPRATPRSPNAIFNLNPTSRKASSPLRPRTAGKENTTGPETIPAGKTRRLSPAVMRDSYDKKLATKHPLTFLVAEDNKINRKLLVNMLGKLGYKDVYEAFDGKEAVRIMHEIRQSRQSSRERRMSDSGRTRSKERPVKANLKPVDVVLMDLWMPEMDGYQAAEEIMRMYGPGSPVEEDGSSSTTGCNDLTLPTILAVSADVTEQAIERATRTGMEGFMTKPYRIRDLEKLIVEFCVRE</sequence>
<dbReference type="CDD" id="cd00082">
    <property type="entry name" value="HisKA"/>
    <property type="match status" value="1"/>
</dbReference>
<gene>
    <name evidence="10" type="ORF">AB675_468</name>
</gene>
<dbReference type="FunFam" id="1.10.287.130:FF:000100">
    <property type="entry name" value="Sensor histidine kinase/response regulator"/>
    <property type="match status" value="1"/>
</dbReference>
<dbReference type="OrthoDB" id="60033at2759"/>
<dbReference type="PROSITE" id="PS50109">
    <property type="entry name" value="HIS_KIN"/>
    <property type="match status" value="1"/>
</dbReference>
<dbReference type="SMART" id="SM00387">
    <property type="entry name" value="HATPase_c"/>
    <property type="match status" value="1"/>
</dbReference>
<keyword evidence="3 6" id="KW-0597">Phosphoprotein</keyword>
<dbReference type="EMBL" id="LFJN01000001">
    <property type="protein sequence ID" value="KPI46080.1"/>
    <property type="molecule type" value="Genomic_DNA"/>
</dbReference>
<dbReference type="GO" id="GO:0009927">
    <property type="term" value="F:histidine phosphotransfer kinase activity"/>
    <property type="evidence" value="ECO:0007669"/>
    <property type="project" value="TreeGrafter"/>
</dbReference>
<evidence type="ECO:0000259" key="9">
    <source>
        <dbReference type="PROSITE" id="PS50110"/>
    </source>
</evidence>
<feature type="compositionally biased region" description="Polar residues" evidence="7">
    <location>
        <begin position="406"/>
        <end position="429"/>
    </location>
</feature>
<feature type="compositionally biased region" description="Polar residues" evidence="7">
    <location>
        <begin position="642"/>
        <end position="688"/>
    </location>
</feature>
<dbReference type="InterPro" id="IPR003594">
    <property type="entry name" value="HATPase_dom"/>
</dbReference>
<accession>A0A0N1P3S9</accession>
<evidence type="ECO:0000256" key="1">
    <source>
        <dbReference type="ARBA" id="ARBA00000085"/>
    </source>
</evidence>
<keyword evidence="11" id="KW-1185">Reference proteome</keyword>
<dbReference type="InterPro" id="IPR004358">
    <property type="entry name" value="Sig_transdc_His_kin-like_C"/>
</dbReference>
<dbReference type="Gene3D" id="3.40.50.2300">
    <property type="match status" value="1"/>
</dbReference>
<feature type="region of interest" description="Disordered" evidence="7">
    <location>
        <begin position="616"/>
        <end position="719"/>
    </location>
</feature>
<dbReference type="Gene3D" id="3.30.565.10">
    <property type="entry name" value="Histidine kinase-like ATPase, C-terminal domain"/>
    <property type="match status" value="1"/>
</dbReference>
<evidence type="ECO:0000256" key="5">
    <source>
        <dbReference type="ARBA" id="ARBA00022777"/>
    </source>
</evidence>
<dbReference type="CDD" id="cd17546">
    <property type="entry name" value="REC_hyHK_CKI1_RcsC-like"/>
    <property type="match status" value="1"/>
</dbReference>
<reference evidence="10 11" key="1">
    <citation type="submission" date="2015-06" db="EMBL/GenBank/DDBJ databases">
        <title>Draft genome of the ant-associated black yeast Phialophora attae CBS 131958.</title>
        <authorList>
            <person name="Moreno L.F."/>
            <person name="Stielow B.J."/>
            <person name="de Hoog S."/>
            <person name="Vicente V.A."/>
            <person name="Weiss V.A."/>
            <person name="de Vries M."/>
            <person name="Cruz L.M."/>
            <person name="Souza E.M."/>
        </authorList>
    </citation>
    <scope>NUCLEOTIDE SEQUENCE [LARGE SCALE GENOMIC DNA]</scope>
    <source>
        <strain evidence="10 11">CBS 131958</strain>
    </source>
</reference>
<dbReference type="GO" id="GO:0000155">
    <property type="term" value="F:phosphorelay sensor kinase activity"/>
    <property type="evidence" value="ECO:0007669"/>
    <property type="project" value="InterPro"/>
</dbReference>
<dbReference type="SUPFAM" id="SSF55874">
    <property type="entry name" value="ATPase domain of HSP90 chaperone/DNA topoisomerase II/histidine kinase"/>
    <property type="match status" value="1"/>
</dbReference>
<dbReference type="InterPro" id="IPR005467">
    <property type="entry name" value="His_kinase_dom"/>
</dbReference>
<dbReference type="InterPro" id="IPR011006">
    <property type="entry name" value="CheY-like_superfamily"/>
</dbReference>
<feature type="region of interest" description="Disordered" evidence="7">
    <location>
        <begin position="405"/>
        <end position="429"/>
    </location>
</feature>
<dbReference type="SMART" id="SM00448">
    <property type="entry name" value="REC"/>
    <property type="match status" value="1"/>
</dbReference>
<dbReference type="AlphaFoldDB" id="A0A0N1P3S9"/>
<dbReference type="InterPro" id="IPR001789">
    <property type="entry name" value="Sig_transdc_resp-reg_receiver"/>
</dbReference>
<comment type="caution">
    <text evidence="10">The sequence shown here is derived from an EMBL/GenBank/DDBJ whole genome shotgun (WGS) entry which is preliminary data.</text>
</comment>
<evidence type="ECO:0000256" key="2">
    <source>
        <dbReference type="ARBA" id="ARBA00012438"/>
    </source>
</evidence>
<dbReference type="SUPFAM" id="SSF52172">
    <property type="entry name" value="CheY-like"/>
    <property type="match status" value="1"/>
</dbReference>
<evidence type="ECO:0000259" key="8">
    <source>
        <dbReference type="PROSITE" id="PS50109"/>
    </source>
</evidence>
<dbReference type="PANTHER" id="PTHR43047">
    <property type="entry name" value="TWO-COMPONENT HISTIDINE PROTEIN KINASE"/>
    <property type="match status" value="1"/>
</dbReference>
<dbReference type="STRING" id="1664694.A0A0N1P3S9"/>
<dbReference type="VEuPathDB" id="FungiDB:AB675_468"/>
<evidence type="ECO:0000313" key="11">
    <source>
        <dbReference type="Proteomes" id="UP000038010"/>
    </source>
</evidence>
<name>A0A0N1P3S9_9EURO</name>
<dbReference type="InterPro" id="IPR003661">
    <property type="entry name" value="HisK_dim/P_dom"/>
</dbReference>
<organism evidence="10 11">
    <name type="scientific">Cyphellophora attinorum</name>
    <dbReference type="NCBI Taxonomy" id="1664694"/>
    <lineage>
        <taxon>Eukaryota</taxon>
        <taxon>Fungi</taxon>
        <taxon>Dikarya</taxon>
        <taxon>Ascomycota</taxon>
        <taxon>Pezizomycotina</taxon>
        <taxon>Eurotiomycetes</taxon>
        <taxon>Chaetothyriomycetidae</taxon>
        <taxon>Chaetothyriales</taxon>
        <taxon>Cyphellophoraceae</taxon>
        <taxon>Cyphellophora</taxon>
    </lineage>
</organism>
<feature type="domain" description="Response regulatory" evidence="9">
    <location>
        <begin position="736"/>
        <end position="901"/>
    </location>
</feature>
<feature type="domain" description="Histidine kinase" evidence="8">
    <location>
        <begin position="522"/>
        <end position="638"/>
    </location>
</feature>
<keyword evidence="4" id="KW-0808">Transferase</keyword>
<dbReference type="EC" id="2.7.13.3" evidence="2"/>
<evidence type="ECO:0000256" key="4">
    <source>
        <dbReference type="ARBA" id="ARBA00022679"/>
    </source>
</evidence>
<dbReference type="PANTHER" id="PTHR43047:SF2">
    <property type="entry name" value="HISTIDINE KINASE M7"/>
    <property type="match status" value="1"/>
</dbReference>
<dbReference type="Pfam" id="PF02518">
    <property type="entry name" value="HATPase_c"/>
    <property type="match status" value="1"/>
</dbReference>
<evidence type="ECO:0000313" key="10">
    <source>
        <dbReference type="EMBL" id="KPI46080.1"/>
    </source>
</evidence>
<evidence type="ECO:0000256" key="7">
    <source>
        <dbReference type="SAM" id="MobiDB-lite"/>
    </source>
</evidence>